<dbReference type="EMBL" id="FOJW01000006">
    <property type="protein sequence ID" value="SFB04528.1"/>
    <property type="molecule type" value="Genomic_DNA"/>
</dbReference>
<gene>
    <name evidence="1" type="ORF">SAMN04488072_10617</name>
</gene>
<evidence type="ECO:0008006" key="3">
    <source>
        <dbReference type="Google" id="ProtNLM"/>
    </source>
</evidence>
<organism evidence="1 2">
    <name type="scientific">Lentibacillus halodurans</name>
    <dbReference type="NCBI Taxonomy" id="237679"/>
    <lineage>
        <taxon>Bacteria</taxon>
        <taxon>Bacillati</taxon>
        <taxon>Bacillota</taxon>
        <taxon>Bacilli</taxon>
        <taxon>Bacillales</taxon>
        <taxon>Bacillaceae</taxon>
        <taxon>Lentibacillus</taxon>
    </lineage>
</organism>
<evidence type="ECO:0000313" key="2">
    <source>
        <dbReference type="Proteomes" id="UP000198642"/>
    </source>
</evidence>
<dbReference type="AlphaFoldDB" id="A0A1I0XWJ1"/>
<proteinExistence type="predicted"/>
<evidence type="ECO:0000313" key="1">
    <source>
        <dbReference type="EMBL" id="SFB04528.1"/>
    </source>
</evidence>
<dbReference type="Proteomes" id="UP000198642">
    <property type="component" value="Unassembled WGS sequence"/>
</dbReference>
<accession>A0A1I0XWJ1</accession>
<reference evidence="1 2" key="1">
    <citation type="submission" date="2016-10" db="EMBL/GenBank/DDBJ databases">
        <authorList>
            <person name="de Groot N.N."/>
        </authorList>
    </citation>
    <scope>NUCLEOTIDE SEQUENCE [LARGE SCALE GENOMIC DNA]</scope>
    <source>
        <strain evidence="1 2">CGMCC 1.3702</strain>
    </source>
</reference>
<dbReference type="RefSeq" id="WP_090236428.1">
    <property type="nucleotide sequence ID" value="NZ_FOJW01000006.1"/>
</dbReference>
<dbReference type="OrthoDB" id="2973106at2"/>
<name>A0A1I0XWJ1_9BACI</name>
<protein>
    <recommendedName>
        <fullName evidence="3">YfhE-like protein</fullName>
    </recommendedName>
</protein>
<keyword evidence="2" id="KW-1185">Reference proteome</keyword>
<sequence length="50" mass="5743">MRKIQYQPTKDKQMTDAQEVHFAKAFKQADIAGGYRGSSVREAERAIRTE</sequence>